<evidence type="ECO:0000313" key="2">
    <source>
        <dbReference type="EMBL" id="ODS32914.1"/>
    </source>
</evidence>
<dbReference type="InterPro" id="IPR013154">
    <property type="entry name" value="ADH-like_N"/>
</dbReference>
<dbReference type="SUPFAM" id="SSF50129">
    <property type="entry name" value="GroES-like"/>
    <property type="match status" value="1"/>
</dbReference>
<dbReference type="InterPro" id="IPR036291">
    <property type="entry name" value="NAD(P)-bd_dom_sf"/>
</dbReference>
<dbReference type="PANTHER" id="PTHR43677:SF1">
    <property type="entry name" value="ACRYLYL-COA REDUCTASE ACUI-RELATED"/>
    <property type="match status" value="1"/>
</dbReference>
<dbReference type="EMBL" id="MAYW01000044">
    <property type="protein sequence ID" value="ODS32914.1"/>
    <property type="molecule type" value="Genomic_DNA"/>
</dbReference>
<dbReference type="SUPFAM" id="SSF51735">
    <property type="entry name" value="NAD(P)-binding Rossmann-fold domains"/>
    <property type="match status" value="1"/>
</dbReference>
<dbReference type="InterPro" id="IPR014188">
    <property type="entry name" value="Acrylyl-CoA_reductase_AcuI"/>
</dbReference>
<dbReference type="PATRIC" id="fig|1872076.5.peg.2319"/>
<dbReference type="PANTHER" id="PTHR43677">
    <property type="entry name" value="SHORT-CHAIN DEHYDROGENASE/REDUCTASE"/>
    <property type="match status" value="1"/>
</dbReference>
<dbReference type="NCBIfam" id="TIGR02823">
    <property type="entry name" value="oxido_YhdH"/>
    <property type="match status" value="1"/>
</dbReference>
<organism evidence="2 3">
    <name type="scientific">Candidatus Scalindua rubra</name>
    <dbReference type="NCBI Taxonomy" id="1872076"/>
    <lineage>
        <taxon>Bacteria</taxon>
        <taxon>Pseudomonadati</taxon>
        <taxon>Planctomycetota</taxon>
        <taxon>Candidatus Brocadiia</taxon>
        <taxon>Candidatus Brocadiales</taxon>
        <taxon>Candidatus Scalinduaceae</taxon>
        <taxon>Candidatus Scalindua</taxon>
    </lineage>
</organism>
<sequence>MNTDSFKAMIVKEDNGKYIREIGNKNIADLPEGEVLIKVKYSSLNYKDALSAIGNKGVTRNYPHTPGIDAAGVVESSDNHLIKPGDQVVVTGYDLGMNTSGGFGQYIRVPAAWVVKLPEKLTLKESMIYGTAGFTASLSLYKMESLGLAPTGNEVLVTGASGGVGSMAVAILSKAGYNVVAATGKPGKEEYFRKLGAKSVIHRDDVNDTGGKPMLKGRWQAVIDTVGGNILATAIKSTRRHGLVAVCGLTLSPEFNTTVFPFLLREVCLIGIDSAECPMTDRAKIWNKISNEWRLETLADIYTECSLEELDNKIDLILNGKISGRTVVNLEL</sequence>
<reference evidence="2 3" key="1">
    <citation type="submission" date="2016-07" db="EMBL/GenBank/DDBJ databases">
        <title>Draft genome of Scalindua rubra, obtained from a brine-seawater interface in the Red Sea, sheds light on salt adaptation in anammox bacteria.</title>
        <authorList>
            <person name="Speth D.R."/>
            <person name="Lagkouvardos I."/>
            <person name="Wang Y."/>
            <person name="Qian P.-Y."/>
            <person name="Dutilh B.E."/>
            <person name="Jetten M.S."/>
        </authorList>
    </citation>
    <scope>NUCLEOTIDE SEQUENCE [LARGE SCALE GENOMIC DNA]</scope>
    <source>
        <strain evidence="2">BSI-1</strain>
    </source>
</reference>
<dbReference type="InterPro" id="IPR011032">
    <property type="entry name" value="GroES-like_sf"/>
</dbReference>
<evidence type="ECO:0000259" key="1">
    <source>
        <dbReference type="SMART" id="SM00829"/>
    </source>
</evidence>
<proteinExistence type="predicted"/>
<dbReference type="CDD" id="cd05280">
    <property type="entry name" value="MDR_yhdh_yhfp"/>
    <property type="match status" value="1"/>
</dbReference>
<dbReference type="AlphaFoldDB" id="A0A1E3XD73"/>
<dbReference type="Proteomes" id="UP000094056">
    <property type="component" value="Unassembled WGS sequence"/>
</dbReference>
<feature type="domain" description="Enoyl reductase (ER)" evidence="1">
    <location>
        <begin position="20"/>
        <end position="328"/>
    </location>
</feature>
<evidence type="ECO:0000313" key="3">
    <source>
        <dbReference type="Proteomes" id="UP000094056"/>
    </source>
</evidence>
<dbReference type="InterPro" id="IPR013149">
    <property type="entry name" value="ADH-like_C"/>
</dbReference>
<dbReference type="InterPro" id="IPR020843">
    <property type="entry name" value="ER"/>
</dbReference>
<accession>A0A1E3XD73</accession>
<dbReference type="Pfam" id="PF00107">
    <property type="entry name" value="ADH_zinc_N"/>
    <property type="match status" value="1"/>
</dbReference>
<dbReference type="Gene3D" id="3.40.50.720">
    <property type="entry name" value="NAD(P)-binding Rossmann-like Domain"/>
    <property type="match status" value="1"/>
</dbReference>
<dbReference type="InterPro" id="IPR051397">
    <property type="entry name" value="Zn-ADH-like_protein"/>
</dbReference>
<comment type="caution">
    <text evidence="2">The sequence shown here is derived from an EMBL/GenBank/DDBJ whole genome shotgun (WGS) entry which is preliminary data.</text>
</comment>
<protein>
    <submittedName>
        <fullName evidence="2">Alcohol dehydrogenase</fullName>
    </submittedName>
</protein>
<gene>
    <name evidence="2" type="ORF">SCARUB_01966</name>
</gene>
<dbReference type="Pfam" id="PF08240">
    <property type="entry name" value="ADH_N"/>
    <property type="match status" value="1"/>
</dbReference>
<dbReference type="SMART" id="SM00829">
    <property type="entry name" value="PKS_ER"/>
    <property type="match status" value="1"/>
</dbReference>
<name>A0A1E3XD73_9BACT</name>
<dbReference type="GO" id="GO:0043957">
    <property type="term" value="F:acryloyl-CoA reductase (NADPH) activity"/>
    <property type="evidence" value="ECO:0007669"/>
    <property type="project" value="TreeGrafter"/>
</dbReference>
<dbReference type="Gene3D" id="3.90.180.10">
    <property type="entry name" value="Medium-chain alcohol dehydrogenases, catalytic domain"/>
    <property type="match status" value="1"/>
</dbReference>